<keyword evidence="3" id="KW-1133">Transmembrane helix</keyword>
<feature type="region of interest" description="Disordered" evidence="2">
    <location>
        <begin position="40"/>
        <end position="68"/>
    </location>
</feature>
<feature type="compositionally biased region" description="Polar residues" evidence="2">
    <location>
        <begin position="54"/>
        <end position="63"/>
    </location>
</feature>
<accession>A0A2P5FMU1</accession>
<evidence type="ECO:0000256" key="3">
    <source>
        <dbReference type="SAM" id="Phobius"/>
    </source>
</evidence>
<feature type="region of interest" description="Disordered" evidence="2">
    <location>
        <begin position="1"/>
        <end position="28"/>
    </location>
</feature>
<feature type="coiled-coil region" evidence="1">
    <location>
        <begin position="554"/>
        <end position="581"/>
    </location>
</feature>
<evidence type="ECO:0008006" key="6">
    <source>
        <dbReference type="Google" id="ProtNLM"/>
    </source>
</evidence>
<feature type="region of interest" description="Disordered" evidence="2">
    <location>
        <begin position="233"/>
        <end position="279"/>
    </location>
</feature>
<proteinExistence type="predicted"/>
<dbReference type="Proteomes" id="UP000237000">
    <property type="component" value="Unassembled WGS sequence"/>
</dbReference>
<feature type="compositionally biased region" description="Low complexity" evidence="2">
    <location>
        <begin position="452"/>
        <end position="461"/>
    </location>
</feature>
<dbReference type="EMBL" id="JXTC01000021">
    <property type="protein sequence ID" value="PON99094.1"/>
    <property type="molecule type" value="Genomic_DNA"/>
</dbReference>
<evidence type="ECO:0000313" key="5">
    <source>
        <dbReference type="Proteomes" id="UP000237000"/>
    </source>
</evidence>
<protein>
    <recommendedName>
        <fullName evidence="6">Transmembrane protein</fullName>
    </recommendedName>
</protein>
<evidence type="ECO:0000256" key="2">
    <source>
        <dbReference type="SAM" id="MobiDB-lite"/>
    </source>
</evidence>
<feature type="compositionally biased region" description="Basic and acidic residues" evidence="2">
    <location>
        <begin position="426"/>
        <end position="435"/>
    </location>
</feature>
<sequence>MNPHHETNPHFLTVPSQLPGHDHDHCPTDVVLPASIPKDEHHHDHQVPAVPVPRSSSTSTMQPSAEDPDLLYPRRLWTPRTAYPDLVDQVRAIREKQHGETNPHMHRKPEQVKVVDPNRETNPHFYRNPVQVVAVNQPHRETDPHFVRPSQPPVEDQHYPHPRVDIIRRTIKEKQHRETNPHFDRKPEEIELEVVKQPLPHVETNPHFYGDPKQQALPESWDWIVGIELGQIRDQGPHKPLHGGRPPHHPPLLPRQQRGRHTRDWAPGVPPLLTSRHHRPDRLTEPLQQHGHDQYYQHFQPRTERFPRDLLGAVQLQPKDDEDQVPDPNLIRAIIEKRHPQTNPHFLRRPQPPRRLRPPRTDSDLIREIIEKRHPETNPHFLRSTQPPAEDQDLRRPQPPRPGWLRHPRTEHPPRDPVLAVQVPEDQDHDRDKVLMTEVPKAPLQPRDSAAQPHQPRPYQQRNRRQTLEVPYVRQRRVHPCVACSAVIFCVFLTLAALAVFIIYLIFRPWGPQFEVSTITTLNGLNLTTKGTTKNIEPDLSAPKGGGRSVEVDMVASGVQLSEVENEIRRLKRQMVKDRVVFEAKVTFLVHTKFGHLVRYSYWMRGQCIFVLKKPPHGVLVSSRCNTKRHQKFV</sequence>
<name>A0A2P5FMU1_TREOI</name>
<dbReference type="AlphaFoldDB" id="A0A2P5FMU1"/>
<feature type="compositionally biased region" description="Basic and acidic residues" evidence="2">
    <location>
        <begin position="359"/>
        <end position="377"/>
    </location>
</feature>
<keyword evidence="3" id="KW-0812">Transmembrane</keyword>
<feature type="region of interest" description="Disordered" evidence="2">
    <location>
        <begin position="335"/>
        <end position="467"/>
    </location>
</feature>
<comment type="caution">
    <text evidence="4">The sequence shown here is derived from an EMBL/GenBank/DDBJ whole genome shotgun (WGS) entry which is preliminary data.</text>
</comment>
<feature type="compositionally biased region" description="Basic residues" evidence="2">
    <location>
        <begin position="239"/>
        <end position="248"/>
    </location>
</feature>
<evidence type="ECO:0000313" key="4">
    <source>
        <dbReference type="EMBL" id="PON99094.1"/>
    </source>
</evidence>
<gene>
    <name evidence="4" type="ORF">TorRG33x02_053310</name>
</gene>
<feature type="compositionally biased region" description="Basic residues" evidence="2">
    <location>
        <begin position="346"/>
        <end position="358"/>
    </location>
</feature>
<dbReference type="InParanoid" id="A0A2P5FMU1"/>
<organism evidence="4 5">
    <name type="scientific">Trema orientale</name>
    <name type="common">Charcoal tree</name>
    <name type="synonym">Celtis orientalis</name>
    <dbReference type="NCBI Taxonomy" id="63057"/>
    <lineage>
        <taxon>Eukaryota</taxon>
        <taxon>Viridiplantae</taxon>
        <taxon>Streptophyta</taxon>
        <taxon>Embryophyta</taxon>
        <taxon>Tracheophyta</taxon>
        <taxon>Spermatophyta</taxon>
        <taxon>Magnoliopsida</taxon>
        <taxon>eudicotyledons</taxon>
        <taxon>Gunneridae</taxon>
        <taxon>Pentapetalae</taxon>
        <taxon>rosids</taxon>
        <taxon>fabids</taxon>
        <taxon>Rosales</taxon>
        <taxon>Cannabaceae</taxon>
        <taxon>Trema</taxon>
    </lineage>
</organism>
<evidence type="ECO:0000256" key="1">
    <source>
        <dbReference type="SAM" id="Coils"/>
    </source>
</evidence>
<feature type="transmembrane region" description="Helical" evidence="3">
    <location>
        <begin position="486"/>
        <end position="507"/>
    </location>
</feature>
<keyword evidence="5" id="KW-1185">Reference proteome</keyword>
<dbReference type="OrthoDB" id="1924574at2759"/>
<keyword evidence="3" id="KW-0472">Membrane</keyword>
<reference evidence="5" key="1">
    <citation type="submission" date="2016-06" db="EMBL/GenBank/DDBJ databases">
        <title>Parallel loss of symbiosis genes in relatives of nitrogen-fixing non-legume Parasponia.</title>
        <authorList>
            <person name="Van Velzen R."/>
            <person name="Holmer R."/>
            <person name="Bu F."/>
            <person name="Rutten L."/>
            <person name="Van Zeijl A."/>
            <person name="Liu W."/>
            <person name="Santuari L."/>
            <person name="Cao Q."/>
            <person name="Sharma T."/>
            <person name="Shen D."/>
            <person name="Roswanjaya Y."/>
            <person name="Wardhani T."/>
            <person name="Kalhor M.S."/>
            <person name="Jansen J."/>
            <person name="Van den Hoogen J."/>
            <person name="Gungor B."/>
            <person name="Hartog M."/>
            <person name="Hontelez J."/>
            <person name="Verver J."/>
            <person name="Yang W.-C."/>
            <person name="Schijlen E."/>
            <person name="Repin R."/>
            <person name="Schilthuizen M."/>
            <person name="Schranz E."/>
            <person name="Heidstra R."/>
            <person name="Miyata K."/>
            <person name="Fedorova E."/>
            <person name="Kohlen W."/>
            <person name="Bisseling T."/>
            <person name="Smit S."/>
            <person name="Geurts R."/>
        </authorList>
    </citation>
    <scope>NUCLEOTIDE SEQUENCE [LARGE SCALE GENOMIC DNA]</scope>
    <source>
        <strain evidence="5">cv. RG33-2</strain>
    </source>
</reference>
<keyword evidence="1" id="KW-0175">Coiled coil</keyword>